<keyword evidence="2" id="KW-1185">Reference proteome</keyword>
<comment type="caution">
    <text evidence="1">The sequence shown here is derived from an EMBL/GenBank/DDBJ whole genome shotgun (WGS) entry which is preliminary data.</text>
</comment>
<proteinExistence type="predicted"/>
<evidence type="ECO:0000313" key="1">
    <source>
        <dbReference type="EMBL" id="CAG8788522.1"/>
    </source>
</evidence>
<feature type="non-terminal residue" evidence="1">
    <location>
        <position position="68"/>
    </location>
</feature>
<reference evidence="1" key="1">
    <citation type="submission" date="2021-06" db="EMBL/GenBank/DDBJ databases">
        <authorList>
            <person name="Kallberg Y."/>
            <person name="Tangrot J."/>
            <person name="Rosling A."/>
        </authorList>
    </citation>
    <scope>NUCLEOTIDE SEQUENCE</scope>
    <source>
        <strain evidence="1">CL551</strain>
    </source>
</reference>
<name>A0A9N9P472_9GLOM</name>
<sequence>GIMIYKGTFGIGANIDVCPSHLCDVKAAFLVGSLDDLWYEWKVKGFLKNPRLTVEYVHDIEPLECQLS</sequence>
<dbReference type="AlphaFoldDB" id="A0A9N9P472"/>
<feature type="non-terminal residue" evidence="1">
    <location>
        <position position="1"/>
    </location>
</feature>
<organism evidence="1 2">
    <name type="scientific">Acaulospora morrowiae</name>
    <dbReference type="NCBI Taxonomy" id="94023"/>
    <lineage>
        <taxon>Eukaryota</taxon>
        <taxon>Fungi</taxon>
        <taxon>Fungi incertae sedis</taxon>
        <taxon>Mucoromycota</taxon>
        <taxon>Glomeromycotina</taxon>
        <taxon>Glomeromycetes</taxon>
        <taxon>Diversisporales</taxon>
        <taxon>Acaulosporaceae</taxon>
        <taxon>Acaulospora</taxon>
    </lineage>
</organism>
<dbReference type="Proteomes" id="UP000789342">
    <property type="component" value="Unassembled WGS sequence"/>
</dbReference>
<gene>
    <name evidence="1" type="ORF">AMORRO_LOCUS17940</name>
</gene>
<dbReference type="EMBL" id="CAJVPV010059089">
    <property type="protein sequence ID" value="CAG8788522.1"/>
    <property type="molecule type" value="Genomic_DNA"/>
</dbReference>
<accession>A0A9N9P472</accession>
<protein>
    <submittedName>
        <fullName evidence="1">5017_t:CDS:1</fullName>
    </submittedName>
</protein>
<evidence type="ECO:0000313" key="2">
    <source>
        <dbReference type="Proteomes" id="UP000789342"/>
    </source>
</evidence>